<evidence type="ECO:0000313" key="2">
    <source>
        <dbReference type="Proteomes" id="UP000002089"/>
    </source>
</evidence>
<reference evidence="1 2" key="1">
    <citation type="journal article" date="2006" name="J. Bacteriol.">
        <title>Genomic analysis of Pseudomonas aeruginosa phages LKD16 and LKA1: establishment of the phiKMV subgroup within the T7 supergroup.</title>
        <authorList>
            <person name="Ceyssens P.J."/>
            <person name="Lavigne R."/>
            <person name="Mattheus W."/>
            <person name="Chibeu A."/>
            <person name="Hertveldt K."/>
            <person name="Mast J."/>
            <person name="Robben J."/>
            <person name="Volckaert G."/>
        </authorList>
    </citation>
    <scope>NUCLEOTIDE SEQUENCE</scope>
</reference>
<dbReference type="EMBL" id="AM265639">
    <property type="protein sequence ID" value="CAK25024.1"/>
    <property type="molecule type" value="Genomic_DNA"/>
</dbReference>
<name>Q0E5V8_9CAUD</name>
<proteinExistence type="predicted"/>
<dbReference type="GeneID" id="5687512"/>
<sequence>MSITSATAAQVLTARDKAAIALPYLQRFAQGDWDPQNPALGATLVAEVDAALDAALSSLRTAGAVLPATETVVVNGQALTGVAPTGTYSTTVTFTVASGAITAIALS</sequence>
<dbReference type="KEGG" id="vg:5687512"/>
<evidence type="ECO:0000313" key="1">
    <source>
        <dbReference type="EMBL" id="CAK25024.1"/>
    </source>
</evidence>
<gene>
    <name evidence="1" type="primary">gp56</name>
</gene>
<dbReference type="RefSeq" id="YP_001522897.1">
    <property type="nucleotide sequence ID" value="NC_009936.1"/>
</dbReference>
<keyword evidence="2" id="KW-1185">Reference proteome</keyword>
<dbReference type="Proteomes" id="UP000002089">
    <property type="component" value="Segment"/>
</dbReference>
<protein>
    <submittedName>
        <fullName evidence="1">Putative structural protein</fullName>
    </submittedName>
</protein>
<organism evidence="1 2">
    <name type="scientific">Pseudomonas phage LKA1</name>
    <dbReference type="NCBI Taxonomy" id="386793"/>
    <lineage>
        <taxon>Viruses</taxon>
        <taxon>Duplodnaviria</taxon>
        <taxon>Heunggongvirae</taxon>
        <taxon>Uroviricota</taxon>
        <taxon>Caudoviricetes</taxon>
        <taxon>Autographivirales</taxon>
        <taxon>Autoscriptoviridae</taxon>
        <taxon>Stubburvirus</taxon>
        <taxon>Stubburvirus LKA1</taxon>
    </lineage>
</organism>
<accession>Q0E5V8</accession>